<comment type="caution">
    <text evidence="1">The sequence shown here is derived from an EMBL/GenBank/DDBJ whole genome shotgun (WGS) entry which is preliminary data.</text>
</comment>
<reference evidence="1" key="1">
    <citation type="submission" date="2016-08" db="EMBL/GenBank/DDBJ databases">
        <authorList>
            <person name="Yan J."/>
        </authorList>
    </citation>
    <scope>NUCLEOTIDE SEQUENCE</scope>
    <source>
        <strain evidence="1">CSS-01s</strain>
    </source>
</reference>
<dbReference type="Gene3D" id="3.20.20.190">
    <property type="entry name" value="Phosphatidylinositol (PI) phosphodiesterase"/>
    <property type="match status" value="1"/>
</dbReference>
<dbReference type="GO" id="GO:0006629">
    <property type="term" value="P:lipid metabolic process"/>
    <property type="evidence" value="ECO:0007669"/>
    <property type="project" value="InterPro"/>
</dbReference>
<name>A0A8H7MC41_9PEZI</name>
<dbReference type="Proteomes" id="UP000627934">
    <property type="component" value="Unassembled WGS sequence"/>
</dbReference>
<organism evidence="1 2">
    <name type="scientific">Lasiodiplodia theobromae</name>
    <dbReference type="NCBI Taxonomy" id="45133"/>
    <lineage>
        <taxon>Eukaryota</taxon>
        <taxon>Fungi</taxon>
        <taxon>Dikarya</taxon>
        <taxon>Ascomycota</taxon>
        <taxon>Pezizomycotina</taxon>
        <taxon>Dothideomycetes</taxon>
        <taxon>Dothideomycetes incertae sedis</taxon>
        <taxon>Botryosphaeriales</taxon>
        <taxon>Botryosphaeriaceae</taxon>
        <taxon>Lasiodiplodia</taxon>
    </lineage>
</organism>
<dbReference type="InterPro" id="IPR051057">
    <property type="entry name" value="PI-PLC_domain"/>
</dbReference>
<dbReference type="EMBL" id="MDYX01000041">
    <property type="protein sequence ID" value="KAF9630639.1"/>
    <property type="molecule type" value="Genomic_DNA"/>
</dbReference>
<dbReference type="PANTHER" id="PTHR13593">
    <property type="match status" value="1"/>
</dbReference>
<accession>A0A8H7MC41</accession>
<dbReference type="PANTHER" id="PTHR13593:SF143">
    <property type="entry name" value="PHOSPHATIDYLINOSITOL-SPECIFIC PHOSPHOLIPASE C X DOMAIN-CONTAINING PROTEIN"/>
    <property type="match status" value="1"/>
</dbReference>
<gene>
    <name evidence="1" type="ORF">BFW01_g1201</name>
</gene>
<protein>
    <recommendedName>
        <fullName evidence="3">PLC-like phosphodiesterase</fullName>
    </recommendedName>
</protein>
<evidence type="ECO:0000313" key="2">
    <source>
        <dbReference type="Proteomes" id="UP000627934"/>
    </source>
</evidence>
<dbReference type="GO" id="GO:0008081">
    <property type="term" value="F:phosphoric diester hydrolase activity"/>
    <property type="evidence" value="ECO:0007669"/>
    <property type="project" value="InterPro"/>
</dbReference>
<reference evidence="1" key="2">
    <citation type="journal article" date="2018" name="DNA Res.">
        <title>Comparative genome and transcriptome analyses reveal adaptations to opportunistic infections in woody plant degrading pathogens of Botryosphaeriaceae.</title>
        <authorList>
            <person name="Yan J.Y."/>
            <person name="Zhao W.S."/>
            <person name="Chen Z."/>
            <person name="Xing Q.K."/>
            <person name="Zhang W."/>
            <person name="Chethana K.W.T."/>
            <person name="Xue M.F."/>
            <person name="Xu J.P."/>
            <person name="Phillips A.J.L."/>
            <person name="Wang Y."/>
            <person name="Liu J.H."/>
            <person name="Liu M."/>
            <person name="Zhou Y."/>
            <person name="Jayawardena R.S."/>
            <person name="Manawasinghe I.S."/>
            <person name="Huang J.B."/>
            <person name="Qiao G.H."/>
            <person name="Fu C.Y."/>
            <person name="Guo F.F."/>
            <person name="Dissanayake A.J."/>
            <person name="Peng Y.L."/>
            <person name="Hyde K.D."/>
            <person name="Li X.H."/>
        </authorList>
    </citation>
    <scope>NUCLEOTIDE SEQUENCE</scope>
    <source>
        <strain evidence="1">CSS-01s</strain>
    </source>
</reference>
<evidence type="ECO:0000313" key="1">
    <source>
        <dbReference type="EMBL" id="KAF9630639.1"/>
    </source>
</evidence>
<dbReference type="AlphaFoldDB" id="A0A8H7MC41"/>
<sequence length="481" mass="52772">MGQGGYLTLVNGTQYTWRQTSNQATYQVETSGTPETVAPGQTSQIYIEFHQAFWITRSDSVLSRFYNIDGTNNCSFQILVKDHPSSIRVTFNGFSTPGIPSGTEVDLGWVHDGSTRFILSGVEGCFSSNHGSIDWMKDNLNKLGSRHLYQICMPGTHDAGMSSRSLSTTIISALSPVTANIMDSALLCQSKNIYGQLADGSRYLDIRPVISCGSFWTGHYTKVEGLWLGGVGQKISSVVDDVNNFTAAHKELVIVNLSHAMNTDVGITSYRDLEQGEWDLLFKEFSRVQDRYIAKTANDAANLTSNTLNDFIGSGKAAVIIVVDANIKLGSFEHQGFFTTNEVSVQDEYSNTDDAVTMINGQLGKLDKLLSSFSPKLFLLSWTLTPQMTNFGWGAVANELVKRTPLGLFWNGPSSKASVKDMAYSANKSLFTDCLPHCHPANLPNILYVDFLEGSDYAALAMAINDLCFPPMQSKLTQPKL</sequence>
<dbReference type="InterPro" id="IPR017946">
    <property type="entry name" value="PLC-like_Pdiesterase_TIM-brl"/>
</dbReference>
<dbReference type="SUPFAM" id="SSF51695">
    <property type="entry name" value="PLC-like phosphodiesterases"/>
    <property type="match status" value="1"/>
</dbReference>
<proteinExistence type="predicted"/>
<evidence type="ECO:0008006" key="3">
    <source>
        <dbReference type="Google" id="ProtNLM"/>
    </source>
</evidence>